<name>A0ABX1CJP5_9ACTN</name>
<feature type="signal peptide" evidence="2">
    <location>
        <begin position="1"/>
        <end position="31"/>
    </location>
</feature>
<reference evidence="3 4" key="1">
    <citation type="submission" date="2020-03" db="EMBL/GenBank/DDBJ databases">
        <title>Draft genome of Streptomyces sp. ventii, isolated from the Axial Seamount in the Pacific Ocean, and resequencing of the two type strains Streptomyces lonarensis strain NCL 716 and Streptomyces bohaiensis strain 11A07.</title>
        <authorList>
            <person name="Loughran R.M."/>
            <person name="Pfannmuller K.M."/>
            <person name="Wasson B.J."/>
            <person name="Deadmond M.C."/>
            <person name="Paddock B.E."/>
            <person name="Koyack M.J."/>
            <person name="Gallegos D.A."/>
            <person name="Mitchell E.A."/>
            <person name="Ushijima B."/>
            <person name="Saw J.H."/>
            <person name="Mcphail K.L."/>
            <person name="Videau P."/>
        </authorList>
    </citation>
    <scope>NUCLEOTIDE SEQUENCE [LARGE SCALE GENOMIC DNA]</scope>
    <source>
        <strain evidence="3 4">11A07</strain>
    </source>
</reference>
<evidence type="ECO:0000256" key="1">
    <source>
        <dbReference type="SAM" id="MobiDB-lite"/>
    </source>
</evidence>
<evidence type="ECO:0000313" key="3">
    <source>
        <dbReference type="EMBL" id="NJQ17652.1"/>
    </source>
</evidence>
<organism evidence="3 4">
    <name type="scientific">Streptomyces bohaiensis</name>
    <dbReference type="NCBI Taxonomy" id="1431344"/>
    <lineage>
        <taxon>Bacteria</taxon>
        <taxon>Bacillati</taxon>
        <taxon>Actinomycetota</taxon>
        <taxon>Actinomycetes</taxon>
        <taxon>Kitasatosporales</taxon>
        <taxon>Streptomycetaceae</taxon>
        <taxon>Streptomyces</taxon>
    </lineage>
</organism>
<protein>
    <submittedName>
        <fullName evidence="3">Uncharacterized protein</fullName>
    </submittedName>
</protein>
<proteinExistence type="predicted"/>
<keyword evidence="4" id="KW-1185">Reference proteome</keyword>
<evidence type="ECO:0000256" key="2">
    <source>
        <dbReference type="SAM" id="SignalP"/>
    </source>
</evidence>
<accession>A0ABX1CJP5</accession>
<gene>
    <name evidence="3" type="ORF">HCN52_22615</name>
</gene>
<keyword evidence="2" id="KW-0732">Signal</keyword>
<feature type="compositionally biased region" description="Acidic residues" evidence="1">
    <location>
        <begin position="50"/>
        <end position="67"/>
    </location>
</feature>
<feature type="region of interest" description="Disordered" evidence="1">
    <location>
        <begin position="32"/>
        <end position="83"/>
    </location>
</feature>
<dbReference type="RefSeq" id="WP_168090296.1">
    <property type="nucleotide sequence ID" value="NZ_BHZH01000112.1"/>
</dbReference>
<evidence type="ECO:0000313" key="4">
    <source>
        <dbReference type="Proteomes" id="UP000727056"/>
    </source>
</evidence>
<dbReference type="Proteomes" id="UP000727056">
    <property type="component" value="Unassembled WGS sequence"/>
</dbReference>
<dbReference type="EMBL" id="JAAVJC010000365">
    <property type="protein sequence ID" value="NJQ17652.1"/>
    <property type="molecule type" value="Genomic_DNA"/>
</dbReference>
<dbReference type="PROSITE" id="PS51257">
    <property type="entry name" value="PROKAR_LIPOPROTEIN"/>
    <property type="match status" value="1"/>
</dbReference>
<sequence length="236" mass="24661">MRTTTRRTTRLGAVAPAASALVLALALTACGSDDGVGSDGSGPGDRIDVNDEGADGDGEDGGGEDREDASPSGEDADGGEPGVVTLAVGEAGEPVLWTNGSTEAMLSVTATEVFVGEPEDLDPDAFSTPDATEGMRPVHVHLDFAHADGDHITMIMPSERTTLKLKLADDEGWGENVQAYQPLGMPDGCDDAAPTNAYELPVGESFYDCRTFLIPEDAEAAEVHWLAAEETLVWRI</sequence>
<comment type="caution">
    <text evidence="3">The sequence shown here is derived from an EMBL/GenBank/DDBJ whole genome shotgun (WGS) entry which is preliminary data.</text>
</comment>
<feature type="chain" id="PRO_5046442995" evidence="2">
    <location>
        <begin position="32"/>
        <end position="236"/>
    </location>
</feature>